<keyword evidence="1" id="KW-0479">Metal-binding</keyword>
<dbReference type="Proteomes" id="UP000566819">
    <property type="component" value="Unassembled WGS sequence"/>
</dbReference>
<feature type="transmembrane region" description="Helical" evidence="8">
    <location>
        <begin position="6"/>
        <end position="28"/>
    </location>
</feature>
<feature type="domain" description="Xylanolytic transcriptional activator regulatory" evidence="9">
    <location>
        <begin position="484"/>
        <end position="585"/>
    </location>
</feature>
<comment type="caution">
    <text evidence="11">The sequence shown here is derived from an EMBL/GenBank/DDBJ whole genome shotgun (WGS) entry which is preliminary data.</text>
</comment>
<dbReference type="GO" id="GO:0008270">
    <property type="term" value="F:zinc ion binding"/>
    <property type="evidence" value="ECO:0007669"/>
    <property type="project" value="InterPro"/>
</dbReference>
<keyword evidence="6" id="KW-0539">Nucleus</keyword>
<name>A0A8H4RDJ0_9HELO</name>
<keyword evidence="2" id="KW-0862">Zinc</keyword>
<evidence type="ECO:0000256" key="1">
    <source>
        <dbReference type="ARBA" id="ARBA00022723"/>
    </source>
</evidence>
<sequence length="616" mass="68970">MALGEGQIISWYVCTMAALVFLIIRMVVKWRKFQTFSIEDYFLILAASCLVGDLAIQQYMWNLGMASHGTASSENLKHIMQCKVTFYKRISARTGLQKVYNAVLGFLAVSWTVIFFDIIFQFFLVDRKWTTDPSQTCSTQASEINYWLTIFLYIGTDVVIIILPISMVAKLQMPLKQKFGVAGMFALGLFVVIGRGSEDELMKEGASVSSIGKAVSDPQGITVAREYQVTEEPEGEGKEQLEIIDEANSKHRRGLGAVTANECRKKRAKQKRVECRYEVPVRLSKEHMRSEIEQLRTKDRHSERVLAALAPGDRSDQVLHRLRSGEKLENIAEQLDKVSPGYVDHDATLTTITRYSDYSAVGNAIQSVRNIGDEFTRSLRNSHGLGEQIKSESPQQRSEGVIWPGSDAGSEQDDNMAWEPDQPSTARHGLRSMGDTWPQRSSSQSGPESTVLYARERGQETILGEDFGINRTADPTIVNGSWADTAEALRLLNAEKDRHVLTTIQALGLMSIREASCRRSSESLFISGQSIRLAIEMGLYMDRSEGESEEAEVEHAVRSATFGGTFSLDQAWSLSIGRLPQFSRDTKLVTKLAIIDHIEATHWIPYNDDGIHLQHK</sequence>
<keyword evidence="5" id="KW-0804">Transcription</keyword>
<dbReference type="GO" id="GO:0006351">
    <property type="term" value="P:DNA-templated transcription"/>
    <property type="evidence" value="ECO:0007669"/>
    <property type="project" value="InterPro"/>
</dbReference>
<dbReference type="Pfam" id="PF04082">
    <property type="entry name" value="Fungal_trans"/>
    <property type="match status" value="1"/>
</dbReference>
<evidence type="ECO:0000256" key="7">
    <source>
        <dbReference type="SAM" id="MobiDB-lite"/>
    </source>
</evidence>
<dbReference type="CDD" id="cd12148">
    <property type="entry name" value="fungal_TF_MHR"/>
    <property type="match status" value="1"/>
</dbReference>
<keyword evidence="3" id="KW-0805">Transcription regulation</keyword>
<evidence type="ECO:0000259" key="10">
    <source>
        <dbReference type="Pfam" id="PF20684"/>
    </source>
</evidence>
<evidence type="ECO:0000256" key="5">
    <source>
        <dbReference type="ARBA" id="ARBA00023163"/>
    </source>
</evidence>
<keyword evidence="8" id="KW-0472">Membrane</keyword>
<dbReference type="GO" id="GO:0003677">
    <property type="term" value="F:DNA binding"/>
    <property type="evidence" value="ECO:0007669"/>
    <property type="project" value="UniProtKB-KW"/>
</dbReference>
<dbReference type="EMBL" id="JAAMPI010001093">
    <property type="protein sequence ID" value="KAF4626739.1"/>
    <property type="molecule type" value="Genomic_DNA"/>
</dbReference>
<dbReference type="InterPro" id="IPR051615">
    <property type="entry name" value="Transcr_Regulatory_Elem"/>
</dbReference>
<evidence type="ECO:0000256" key="2">
    <source>
        <dbReference type="ARBA" id="ARBA00022833"/>
    </source>
</evidence>
<evidence type="ECO:0000256" key="4">
    <source>
        <dbReference type="ARBA" id="ARBA00023125"/>
    </source>
</evidence>
<feature type="compositionally biased region" description="Polar residues" evidence="7">
    <location>
        <begin position="438"/>
        <end position="448"/>
    </location>
</feature>
<evidence type="ECO:0000259" key="9">
    <source>
        <dbReference type="Pfam" id="PF04082"/>
    </source>
</evidence>
<dbReference type="Pfam" id="PF20684">
    <property type="entry name" value="Fung_rhodopsin"/>
    <property type="match status" value="1"/>
</dbReference>
<keyword evidence="12" id="KW-1185">Reference proteome</keyword>
<dbReference type="OrthoDB" id="5378633at2759"/>
<reference evidence="11 12" key="1">
    <citation type="submission" date="2020-03" db="EMBL/GenBank/DDBJ databases">
        <title>Draft Genome Sequence of Cudoniella acicularis.</title>
        <authorList>
            <person name="Buettner E."/>
            <person name="Kellner H."/>
        </authorList>
    </citation>
    <scope>NUCLEOTIDE SEQUENCE [LARGE SCALE GENOMIC DNA]</scope>
    <source>
        <strain evidence="11 12">DSM 108380</strain>
    </source>
</reference>
<dbReference type="InterPro" id="IPR049326">
    <property type="entry name" value="Rhodopsin_dom_fungi"/>
</dbReference>
<evidence type="ECO:0000256" key="6">
    <source>
        <dbReference type="ARBA" id="ARBA00023242"/>
    </source>
</evidence>
<gene>
    <name evidence="11" type="ORF">G7Y89_g11418</name>
</gene>
<feature type="transmembrane region" description="Helical" evidence="8">
    <location>
        <begin position="99"/>
        <end position="124"/>
    </location>
</feature>
<feature type="region of interest" description="Disordered" evidence="7">
    <location>
        <begin position="386"/>
        <end position="449"/>
    </location>
</feature>
<keyword evidence="4" id="KW-0238">DNA-binding</keyword>
<feature type="domain" description="Rhodopsin" evidence="10">
    <location>
        <begin position="84"/>
        <end position="193"/>
    </location>
</feature>
<dbReference type="InterPro" id="IPR007219">
    <property type="entry name" value="XnlR_reg_dom"/>
</dbReference>
<evidence type="ECO:0000313" key="12">
    <source>
        <dbReference type="Proteomes" id="UP000566819"/>
    </source>
</evidence>
<evidence type="ECO:0000256" key="8">
    <source>
        <dbReference type="SAM" id="Phobius"/>
    </source>
</evidence>
<proteinExistence type="predicted"/>
<evidence type="ECO:0000256" key="3">
    <source>
        <dbReference type="ARBA" id="ARBA00023015"/>
    </source>
</evidence>
<organism evidence="11 12">
    <name type="scientific">Cudoniella acicularis</name>
    <dbReference type="NCBI Taxonomy" id="354080"/>
    <lineage>
        <taxon>Eukaryota</taxon>
        <taxon>Fungi</taxon>
        <taxon>Dikarya</taxon>
        <taxon>Ascomycota</taxon>
        <taxon>Pezizomycotina</taxon>
        <taxon>Leotiomycetes</taxon>
        <taxon>Helotiales</taxon>
        <taxon>Tricladiaceae</taxon>
        <taxon>Cudoniella</taxon>
    </lineage>
</organism>
<keyword evidence="8" id="KW-0812">Transmembrane</keyword>
<dbReference type="PANTHER" id="PTHR31313:SF4">
    <property type="entry name" value="CONIDIAL DEVELOPMENT PROTEIN FLUFFY"/>
    <property type="match status" value="1"/>
</dbReference>
<dbReference type="AlphaFoldDB" id="A0A8H4RDJ0"/>
<dbReference type="PANTHER" id="PTHR31313">
    <property type="entry name" value="TY1 ENHANCER ACTIVATOR"/>
    <property type="match status" value="1"/>
</dbReference>
<feature type="transmembrane region" description="Helical" evidence="8">
    <location>
        <begin position="144"/>
        <end position="167"/>
    </location>
</feature>
<evidence type="ECO:0000313" key="11">
    <source>
        <dbReference type="EMBL" id="KAF4626739.1"/>
    </source>
</evidence>
<protein>
    <submittedName>
        <fullName evidence="11">Uncharacterized protein</fullName>
    </submittedName>
</protein>
<keyword evidence="8" id="KW-1133">Transmembrane helix</keyword>
<accession>A0A8H4RDJ0</accession>